<accession>A0A0H2M8F4</accession>
<dbReference type="RefSeq" id="WP_047783154.1">
    <property type="nucleotide sequence ID" value="NZ_JZWI01000003.1"/>
</dbReference>
<evidence type="ECO:0000313" key="3">
    <source>
        <dbReference type="EMBL" id="KLN58396.1"/>
    </source>
</evidence>
<reference evidence="3 4" key="1">
    <citation type="submission" date="2015-03" db="EMBL/GenBank/DDBJ databases">
        <title>Genome sequence of Variovorax paradoxus TBEA6.</title>
        <authorList>
            <person name="Poehlein A."/>
            <person name="Schuldes J."/>
            <person name="Wuebbeler J.H."/>
            <person name="Hiessl S."/>
            <person name="Steinbuechel A."/>
            <person name="Daniel R."/>
        </authorList>
    </citation>
    <scope>NUCLEOTIDE SEQUENCE [LARGE SCALE GENOMIC DNA]</scope>
    <source>
        <strain evidence="3 4">TBEA6</strain>
    </source>
</reference>
<dbReference type="PATRIC" id="fig|34073.19.peg.511"/>
<evidence type="ECO:0000256" key="1">
    <source>
        <dbReference type="SAM" id="Coils"/>
    </source>
</evidence>
<organism evidence="3 4">
    <name type="scientific">Variovorax paradoxus</name>
    <dbReference type="NCBI Taxonomy" id="34073"/>
    <lineage>
        <taxon>Bacteria</taxon>
        <taxon>Pseudomonadati</taxon>
        <taxon>Pseudomonadota</taxon>
        <taxon>Betaproteobacteria</taxon>
        <taxon>Burkholderiales</taxon>
        <taxon>Comamonadaceae</taxon>
        <taxon>Variovorax</taxon>
    </lineage>
</organism>
<name>A0A0H2M8F4_VARPD</name>
<evidence type="ECO:0000256" key="2">
    <source>
        <dbReference type="SAM" id="MobiDB-lite"/>
    </source>
</evidence>
<protein>
    <submittedName>
        <fullName evidence="3">Uncharacterized protein</fullName>
    </submittedName>
</protein>
<keyword evidence="1" id="KW-0175">Coiled coil</keyword>
<comment type="caution">
    <text evidence="3">The sequence shown here is derived from an EMBL/GenBank/DDBJ whole genome shotgun (WGS) entry which is preliminary data.</text>
</comment>
<keyword evidence="4" id="KW-1185">Reference proteome</keyword>
<dbReference type="AlphaFoldDB" id="A0A0H2M8F4"/>
<gene>
    <name evidence="3" type="ORF">VPARA_05110</name>
</gene>
<sequence length="152" mass="17511">MTRRSPNLTPERVEAILTMVRAWEGRLTWPALIQAAEKRFGCAYTRQALFKHAPIRIAYDVCRNATPASVRVKPGRPVSAALQAAMDRVHRLQQENAELRRREMLLLEQFHRWAYHASSRGLTQHFLDQPLPPLNRRGNRTPPHQPHHTGST</sequence>
<evidence type="ECO:0000313" key="4">
    <source>
        <dbReference type="Proteomes" id="UP000035170"/>
    </source>
</evidence>
<proteinExistence type="predicted"/>
<dbReference type="EMBL" id="JZWI01000003">
    <property type="protein sequence ID" value="KLN58396.1"/>
    <property type="molecule type" value="Genomic_DNA"/>
</dbReference>
<feature type="region of interest" description="Disordered" evidence="2">
    <location>
        <begin position="126"/>
        <end position="152"/>
    </location>
</feature>
<feature type="coiled-coil region" evidence="1">
    <location>
        <begin position="82"/>
        <end position="109"/>
    </location>
</feature>
<dbReference type="Proteomes" id="UP000035170">
    <property type="component" value="Unassembled WGS sequence"/>
</dbReference>